<dbReference type="Proteomes" id="UP000824998">
    <property type="component" value="Unassembled WGS sequence"/>
</dbReference>
<feature type="region of interest" description="Disordered" evidence="1">
    <location>
        <begin position="275"/>
        <end position="327"/>
    </location>
</feature>
<evidence type="ECO:0000313" key="3">
    <source>
        <dbReference type="Proteomes" id="UP000824998"/>
    </source>
</evidence>
<keyword evidence="3" id="KW-1185">Reference proteome</keyword>
<sequence length="327" mass="35693">MASSSLPVPEPPSIVPSPKRKRDAPLLPTSPQSSPPNAKILVKTSNLVSDDDETSASSPRTKVASNLQNLQIEDGVVSKLDLKLGGMAILEGRNKETDGLEDEGQARKRAKRVEIPETPDAHAVKKATAAATKSRDRAVEINTRFVETLMSDADDEKATLQGEVDPTMFKAGSPLGKLKGGGLRRAYPSINRLSESKSRARKRAGTPPLSSSTKLDSEEEAIIVDPERAAQTWHDDEITGHDPSDPEDDGEGINGIGFKPTAAEAHARVQKRKAQMAEYKSREAKEARARRIERRQASEKAEQDKAREDDKKVRFMEGENMSVETII</sequence>
<feature type="region of interest" description="Disordered" evidence="1">
    <location>
        <begin position="1"/>
        <end position="62"/>
    </location>
</feature>
<feature type="compositionally biased region" description="Basic and acidic residues" evidence="1">
    <location>
        <begin position="225"/>
        <end position="244"/>
    </location>
</feature>
<proteinExistence type="predicted"/>
<comment type="caution">
    <text evidence="2">The sequence shown here is derived from an EMBL/GenBank/DDBJ whole genome shotgun (WGS) entry which is preliminary data.</text>
</comment>
<gene>
    <name evidence="2" type="ORF">BJ875DRAFT_374426</name>
</gene>
<dbReference type="EMBL" id="MU251434">
    <property type="protein sequence ID" value="KAG9235372.1"/>
    <property type="molecule type" value="Genomic_DNA"/>
</dbReference>
<evidence type="ECO:0000313" key="2">
    <source>
        <dbReference type="EMBL" id="KAG9235372.1"/>
    </source>
</evidence>
<feature type="compositionally biased region" description="Basic and acidic residues" evidence="1">
    <location>
        <begin position="279"/>
        <end position="317"/>
    </location>
</feature>
<dbReference type="AlphaFoldDB" id="A0A9P7YKT0"/>
<dbReference type="OrthoDB" id="5391950at2759"/>
<feature type="compositionally biased region" description="Low complexity" evidence="1">
    <location>
        <begin position="25"/>
        <end position="36"/>
    </location>
</feature>
<name>A0A9P7YKT0_9HELO</name>
<organism evidence="2 3">
    <name type="scientific">Amylocarpus encephaloides</name>
    <dbReference type="NCBI Taxonomy" id="45428"/>
    <lineage>
        <taxon>Eukaryota</taxon>
        <taxon>Fungi</taxon>
        <taxon>Dikarya</taxon>
        <taxon>Ascomycota</taxon>
        <taxon>Pezizomycotina</taxon>
        <taxon>Leotiomycetes</taxon>
        <taxon>Helotiales</taxon>
        <taxon>Helotiales incertae sedis</taxon>
        <taxon>Amylocarpus</taxon>
    </lineage>
</organism>
<reference evidence="2" key="1">
    <citation type="journal article" date="2021" name="IMA Fungus">
        <title>Genomic characterization of three marine fungi, including Emericellopsis atlantica sp. nov. with signatures of a generalist lifestyle and marine biomass degradation.</title>
        <authorList>
            <person name="Hagestad O.C."/>
            <person name="Hou L."/>
            <person name="Andersen J.H."/>
            <person name="Hansen E.H."/>
            <person name="Altermark B."/>
            <person name="Li C."/>
            <person name="Kuhnert E."/>
            <person name="Cox R.J."/>
            <person name="Crous P.W."/>
            <person name="Spatafora J.W."/>
            <person name="Lail K."/>
            <person name="Amirebrahimi M."/>
            <person name="Lipzen A."/>
            <person name="Pangilinan J."/>
            <person name="Andreopoulos W."/>
            <person name="Hayes R.D."/>
            <person name="Ng V."/>
            <person name="Grigoriev I.V."/>
            <person name="Jackson S.A."/>
            <person name="Sutton T.D.S."/>
            <person name="Dobson A.D.W."/>
            <person name="Rama T."/>
        </authorList>
    </citation>
    <scope>NUCLEOTIDE SEQUENCE</scope>
    <source>
        <strain evidence="2">TRa018bII</strain>
    </source>
</reference>
<feature type="region of interest" description="Disordered" evidence="1">
    <location>
        <begin position="164"/>
        <end position="261"/>
    </location>
</feature>
<accession>A0A9P7YKT0</accession>
<evidence type="ECO:0000256" key="1">
    <source>
        <dbReference type="SAM" id="MobiDB-lite"/>
    </source>
</evidence>
<protein>
    <submittedName>
        <fullName evidence="2">Uncharacterized protein</fullName>
    </submittedName>
</protein>